<dbReference type="PROSITE" id="PS51192">
    <property type="entry name" value="HELICASE_ATP_BIND_1"/>
    <property type="match status" value="1"/>
</dbReference>
<reference evidence="15 16" key="1">
    <citation type="journal article" date="2020" name="Syst. Appl. Microbiol.">
        <title>Alienimonas chondri sp. nov., a novel planctomycete isolated from the biofilm of the red alga Chondrus crispus.</title>
        <authorList>
            <person name="Vitorino I."/>
            <person name="Albuquerque L."/>
            <person name="Wiegand S."/>
            <person name="Kallscheuer N."/>
            <person name="da Costa M.S."/>
            <person name="Lobo-da-Cunha A."/>
            <person name="Jogler C."/>
            <person name="Lage O.M."/>
        </authorList>
    </citation>
    <scope>NUCLEOTIDE SEQUENCE [LARGE SCALE GENOMIC DNA]</scope>
    <source>
        <strain evidence="15 16">LzC2</strain>
    </source>
</reference>
<dbReference type="CDD" id="cd18804">
    <property type="entry name" value="SF2_C_priA"/>
    <property type="match status" value="1"/>
</dbReference>
<feature type="binding site" evidence="11">
    <location>
        <position position="571"/>
    </location>
    <ligand>
        <name>Zn(2+)</name>
        <dbReference type="ChEBI" id="CHEBI:29105"/>
        <label>1</label>
    </ligand>
</feature>
<comment type="cofactor">
    <cofactor evidence="11">
        <name>Zn(2+)</name>
        <dbReference type="ChEBI" id="CHEBI:29105"/>
    </cofactor>
    <text evidence="11">Binds 2 zinc ions per subunit.</text>
</comment>
<evidence type="ECO:0000256" key="4">
    <source>
        <dbReference type="ARBA" id="ARBA00022741"/>
    </source>
</evidence>
<feature type="binding site" evidence="11">
    <location>
        <position position="555"/>
    </location>
    <ligand>
        <name>Zn(2+)</name>
        <dbReference type="ChEBI" id="CHEBI:29105"/>
        <label>2</label>
    </ligand>
</feature>
<evidence type="ECO:0000256" key="12">
    <source>
        <dbReference type="SAM" id="MobiDB-lite"/>
    </source>
</evidence>
<keyword evidence="9 11" id="KW-0238">DNA-binding</keyword>
<proteinExistence type="inferred from homology"/>
<dbReference type="InterPro" id="IPR001650">
    <property type="entry name" value="Helicase_C-like"/>
</dbReference>
<evidence type="ECO:0000256" key="2">
    <source>
        <dbReference type="ARBA" id="ARBA00022705"/>
    </source>
</evidence>
<evidence type="ECO:0000256" key="5">
    <source>
        <dbReference type="ARBA" id="ARBA00022801"/>
    </source>
</evidence>
<evidence type="ECO:0000256" key="1">
    <source>
        <dbReference type="ARBA" id="ARBA00022515"/>
    </source>
</evidence>
<accession>A0ABX1VAG3</accession>
<evidence type="ECO:0000259" key="13">
    <source>
        <dbReference type="PROSITE" id="PS51192"/>
    </source>
</evidence>
<comment type="catalytic activity">
    <reaction evidence="11">
        <text>ATP + H2O = ADP + phosphate + H(+)</text>
        <dbReference type="Rhea" id="RHEA:13065"/>
        <dbReference type="ChEBI" id="CHEBI:15377"/>
        <dbReference type="ChEBI" id="CHEBI:15378"/>
        <dbReference type="ChEBI" id="CHEBI:30616"/>
        <dbReference type="ChEBI" id="CHEBI:43474"/>
        <dbReference type="ChEBI" id="CHEBI:456216"/>
        <dbReference type="EC" id="5.6.2.4"/>
    </reaction>
</comment>
<dbReference type="Pfam" id="PF18074">
    <property type="entry name" value="PriA_C"/>
    <property type="match status" value="1"/>
</dbReference>
<comment type="similarity">
    <text evidence="11">Belongs to the helicase family. PriA subfamily.</text>
</comment>
<keyword evidence="2 11" id="KW-0235">DNA replication</keyword>
<dbReference type="CDD" id="cd17929">
    <property type="entry name" value="DEXHc_priA"/>
    <property type="match status" value="1"/>
</dbReference>
<evidence type="ECO:0000313" key="16">
    <source>
        <dbReference type="Proteomes" id="UP000609651"/>
    </source>
</evidence>
<organism evidence="15 16">
    <name type="scientific">Alienimonas chondri</name>
    <dbReference type="NCBI Taxonomy" id="2681879"/>
    <lineage>
        <taxon>Bacteria</taxon>
        <taxon>Pseudomonadati</taxon>
        <taxon>Planctomycetota</taxon>
        <taxon>Planctomycetia</taxon>
        <taxon>Planctomycetales</taxon>
        <taxon>Planctomycetaceae</taxon>
        <taxon>Alienimonas</taxon>
    </lineage>
</organism>
<keyword evidence="1 11" id="KW-0639">Primosome</keyword>
<dbReference type="NCBIfam" id="TIGR00595">
    <property type="entry name" value="priA"/>
    <property type="match status" value="1"/>
</dbReference>
<evidence type="ECO:0000256" key="8">
    <source>
        <dbReference type="ARBA" id="ARBA00022840"/>
    </source>
</evidence>
<feature type="binding site" evidence="11">
    <location>
        <position position="531"/>
    </location>
    <ligand>
        <name>Zn(2+)</name>
        <dbReference type="ChEBI" id="CHEBI:29105"/>
        <label>1</label>
    </ligand>
</feature>
<keyword evidence="7 11" id="KW-0862">Zinc</keyword>
<dbReference type="PROSITE" id="PS51194">
    <property type="entry name" value="HELICASE_CTER"/>
    <property type="match status" value="1"/>
</dbReference>
<evidence type="ECO:0000256" key="3">
    <source>
        <dbReference type="ARBA" id="ARBA00022723"/>
    </source>
</evidence>
<feature type="domain" description="Helicase ATP-binding" evidence="13">
    <location>
        <begin position="301"/>
        <end position="466"/>
    </location>
</feature>
<dbReference type="InterPro" id="IPR042115">
    <property type="entry name" value="PriA_3primeBD_sf"/>
</dbReference>
<comment type="subunit">
    <text evidence="11">Component of the replication restart primosome.</text>
</comment>
<feature type="binding site" evidence="11">
    <location>
        <position position="540"/>
    </location>
    <ligand>
        <name>Zn(2+)</name>
        <dbReference type="ChEBI" id="CHEBI:29105"/>
        <label>2</label>
    </ligand>
</feature>
<gene>
    <name evidence="15" type="primary">priA_1</name>
    <name evidence="11" type="synonym">priA</name>
    <name evidence="15" type="ORF">LzC2_00630</name>
</gene>
<dbReference type="Pfam" id="PF17764">
    <property type="entry name" value="PriA_3primeBD"/>
    <property type="match status" value="1"/>
</dbReference>
<sequence length="823" mass="90426">MVARTATLSTDAADAKMDRMEPSPPHPPEADAPGSPLETGSSAGKEQGALFDPPEPTAEEIAAGAAMAWEIAAAEDRVVADVVLNKPLMDAYTYLVPENLRDEIAPGRRVRVPFGRGPRGGRSETGFVVAVRPVEEYANERGSKPERLKTIDRVLDEAPLVDAKMLELSRWIAEYYLCGWGQVLSSVVPAGVKRNAGTRELVFYRPTETGRAALDAGSLTKKQRAAMAAIIDAGEPVRADYVASKADCGVGVVTSLKHKGFAEQVRKRTDVTEFDDVAIEPWEELVATDEQQAALDTILAALRGQEYATFLLHGVTGSGKTEVYIRAIKEVVEYGRQAIVLVPEIALTPQTIRRFRQRFERVAVLHSHLSDAERSKHWRDIAAGRVEVVVGARSAIFAPCQHLGLVIIDEEHESTFKQDSVPRYHAREVAEKRCREAGVPLILGSATPTLESWHAAQEGRYRLLSLLRRVGKLPLPPVVTVDVRNDPQVRKGRAIGRQLSNAVKAAIEDGGQVILFLNLRGFSPAVWCRACGASLMCPDCDVSLTWHRDKGRAVCHSCAHEQTVPRACPGCGAHELKYVGVGTQKLEEEVKQVFPDATIARMDSDSMRKPGSHDEVLTRFRHSEIDILLGTQMIAKGLDFPNVTLVGVVDADTQLHQPDPRAGERTFQLIAQVAGRTGRSSRGGRVYVQSSNPAEPAIRRAAGHDYLGFVADELRDRWDMSYPPYRRLCRVILRGPDEAAVKRRANEMANALSAAAKSRNLPVQILGPAPCAVARLQKNWRFHFQLSAENPADVRSLWRTVEPEFPTGGDVDFVVDMDPLNMR</sequence>
<feature type="compositionally biased region" description="Polar residues" evidence="12">
    <location>
        <begin position="1"/>
        <end position="10"/>
    </location>
</feature>
<feature type="binding site" evidence="11">
    <location>
        <position position="558"/>
    </location>
    <ligand>
        <name>Zn(2+)</name>
        <dbReference type="ChEBI" id="CHEBI:29105"/>
        <label>2</label>
    </ligand>
</feature>
<dbReference type="EMBL" id="WTPX01000001">
    <property type="protein sequence ID" value="NNJ24016.1"/>
    <property type="molecule type" value="Genomic_DNA"/>
</dbReference>
<dbReference type="InterPro" id="IPR041222">
    <property type="entry name" value="PriA_3primeBD"/>
</dbReference>
<dbReference type="InterPro" id="IPR011545">
    <property type="entry name" value="DEAD/DEAH_box_helicase_dom"/>
</dbReference>
<name>A0ABX1VAG3_9PLAN</name>
<keyword evidence="16" id="KW-1185">Reference proteome</keyword>
<dbReference type="SMART" id="SM00490">
    <property type="entry name" value="HELICc"/>
    <property type="match status" value="1"/>
</dbReference>
<dbReference type="InterPro" id="IPR014001">
    <property type="entry name" value="Helicase_ATP-bd"/>
</dbReference>
<dbReference type="Pfam" id="PF18319">
    <property type="entry name" value="Zn_ribbon_PriA"/>
    <property type="match status" value="1"/>
</dbReference>
<dbReference type="GO" id="GO:0016787">
    <property type="term" value="F:hydrolase activity"/>
    <property type="evidence" value="ECO:0007669"/>
    <property type="project" value="UniProtKB-KW"/>
</dbReference>
<dbReference type="SUPFAM" id="SSF52540">
    <property type="entry name" value="P-loop containing nucleoside triphosphate hydrolases"/>
    <property type="match status" value="2"/>
</dbReference>
<feature type="binding site" evidence="11">
    <location>
        <position position="528"/>
    </location>
    <ligand>
        <name>Zn(2+)</name>
        <dbReference type="ChEBI" id="CHEBI:29105"/>
        <label>1</label>
    </ligand>
</feature>
<keyword evidence="8 11" id="KW-0067">ATP-binding</keyword>
<dbReference type="EC" id="5.6.2.4" evidence="11"/>
<dbReference type="Gene3D" id="3.40.1440.60">
    <property type="entry name" value="PriA, 3(prime) DNA-binding domain"/>
    <property type="match status" value="1"/>
</dbReference>
<dbReference type="SMART" id="SM00487">
    <property type="entry name" value="DEXDc"/>
    <property type="match status" value="1"/>
</dbReference>
<feature type="binding site" evidence="11">
    <location>
        <position position="537"/>
    </location>
    <ligand>
        <name>Zn(2+)</name>
        <dbReference type="ChEBI" id="CHEBI:29105"/>
        <label>2</label>
    </ligand>
</feature>
<dbReference type="PANTHER" id="PTHR30580">
    <property type="entry name" value="PRIMOSOMAL PROTEIN N"/>
    <property type="match status" value="1"/>
</dbReference>
<evidence type="ECO:0000256" key="7">
    <source>
        <dbReference type="ARBA" id="ARBA00022833"/>
    </source>
</evidence>
<dbReference type="Gene3D" id="3.40.50.300">
    <property type="entry name" value="P-loop containing nucleotide triphosphate hydrolases"/>
    <property type="match status" value="2"/>
</dbReference>
<dbReference type="Pfam" id="PF00270">
    <property type="entry name" value="DEAD"/>
    <property type="match status" value="1"/>
</dbReference>
<dbReference type="PANTHER" id="PTHR30580:SF0">
    <property type="entry name" value="PRIMOSOMAL PROTEIN N"/>
    <property type="match status" value="1"/>
</dbReference>
<keyword evidence="5 11" id="KW-0378">Hydrolase</keyword>
<comment type="caution">
    <text evidence="15">The sequence shown here is derived from an EMBL/GenBank/DDBJ whole genome shotgun (WGS) entry which is preliminary data.</text>
</comment>
<feature type="region of interest" description="Disordered" evidence="12">
    <location>
        <begin position="1"/>
        <end position="55"/>
    </location>
</feature>
<dbReference type="Proteomes" id="UP000609651">
    <property type="component" value="Unassembled WGS sequence"/>
</dbReference>
<evidence type="ECO:0000256" key="11">
    <source>
        <dbReference type="HAMAP-Rule" id="MF_00983"/>
    </source>
</evidence>
<comment type="catalytic activity">
    <reaction evidence="11">
        <text>Couples ATP hydrolysis with the unwinding of duplex DNA by translocating in the 3'-5' direction.</text>
        <dbReference type="EC" id="5.6.2.4"/>
    </reaction>
</comment>
<evidence type="ECO:0000256" key="6">
    <source>
        <dbReference type="ARBA" id="ARBA00022806"/>
    </source>
</evidence>
<dbReference type="Pfam" id="PF00271">
    <property type="entry name" value="Helicase_C"/>
    <property type="match status" value="1"/>
</dbReference>
<dbReference type="HAMAP" id="MF_00983">
    <property type="entry name" value="PriA"/>
    <property type="match status" value="1"/>
</dbReference>
<protein>
    <recommendedName>
        <fullName evidence="11">Replication restart protein PriA</fullName>
    </recommendedName>
    <alternativeName>
        <fullName evidence="11">ATP-dependent DNA helicase PriA</fullName>
        <ecNumber evidence="11">5.6.2.4</ecNumber>
    </alternativeName>
    <alternativeName>
        <fullName evidence="11">DNA 3'-5' helicase PriA</fullName>
    </alternativeName>
</protein>
<evidence type="ECO:0000259" key="14">
    <source>
        <dbReference type="PROSITE" id="PS51194"/>
    </source>
</evidence>
<dbReference type="InterPro" id="IPR041236">
    <property type="entry name" value="PriA_C"/>
</dbReference>
<feature type="binding site" evidence="11">
    <location>
        <position position="568"/>
    </location>
    <ligand>
        <name>Zn(2+)</name>
        <dbReference type="ChEBI" id="CHEBI:29105"/>
        <label>1</label>
    </ligand>
</feature>
<evidence type="ECO:0000313" key="15">
    <source>
        <dbReference type="EMBL" id="NNJ24016.1"/>
    </source>
</evidence>
<keyword evidence="10 11" id="KW-0413">Isomerase</keyword>
<keyword evidence="4 11" id="KW-0547">Nucleotide-binding</keyword>
<keyword evidence="3 11" id="KW-0479">Metal-binding</keyword>
<comment type="function">
    <text evidence="11">Initiates the restart of stalled replication forks, which reloads the replicative helicase on sites other than the origin of replication. Recognizes and binds to abandoned replication forks and remodels them to uncover a helicase loading site. Promotes assembly of the primosome at these replication forks.</text>
</comment>
<keyword evidence="6 11" id="KW-0347">Helicase</keyword>
<dbReference type="InterPro" id="IPR027417">
    <property type="entry name" value="P-loop_NTPase"/>
</dbReference>
<dbReference type="InterPro" id="IPR040498">
    <property type="entry name" value="PriA_CRR"/>
</dbReference>
<evidence type="ECO:0000256" key="9">
    <source>
        <dbReference type="ARBA" id="ARBA00023125"/>
    </source>
</evidence>
<feature type="domain" description="Helicase C-terminal" evidence="14">
    <location>
        <begin position="563"/>
        <end position="729"/>
    </location>
</feature>
<dbReference type="InterPro" id="IPR005259">
    <property type="entry name" value="PriA"/>
</dbReference>
<evidence type="ECO:0000256" key="10">
    <source>
        <dbReference type="ARBA" id="ARBA00023235"/>
    </source>
</evidence>